<dbReference type="AlphaFoldDB" id="A0A163EK91"/>
<evidence type="ECO:0000313" key="2">
    <source>
        <dbReference type="Proteomes" id="UP000077315"/>
    </source>
</evidence>
<dbReference type="GeneID" id="28995857"/>
<evidence type="ECO:0000313" key="1">
    <source>
        <dbReference type="EMBL" id="OAD79060.1"/>
    </source>
</evidence>
<keyword evidence="2" id="KW-1185">Reference proteome</keyword>
<proteinExistence type="predicted"/>
<dbReference type="VEuPathDB" id="FungiDB:PHYBLDRAFT_164142"/>
<gene>
    <name evidence="1" type="ORF">PHYBLDRAFT_164142</name>
</gene>
<dbReference type="RefSeq" id="XP_018297100.1">
    <property type="nucleotide sequence ID" value="XM_018434951.1"/>
</dbReference>
<name>A0A163EK91_PHYB8</name>
<reference evidence="2" key="1">
    <citation type="submission" date="2015-06" db="EMBL/GenBank/DDBJ databases">
        <title>Expansion of signal transduction pathways in fungi by whole-genome duplication.</title>
        <authorList>
            <consortium name="DOE Joint Genome Institute"/>
            <person name="Corrochano L.M."/>
            <person name="Kuo A."/>
            <person name="Marcet-Houben M."/>
            <person name="Polaino S."/>
            <person name="Salamov A."/>
            <person name="Villalobos J.M."/>
            <person name="Alvarez M.I."/>
            <person name="Avalos J."/>
            <person name="Benito E.P."/>
            <person name="Benoit I."/>
            <person name="Burger G."/>
            <person name="Camino L.P."/>
            <person name="Canovas D."/>
            <person name="Cerda-Olmedo E."/>
            <person name="Cheng J.-F."/>
            <person name="Dominguez A."/>
            <person name="Elias M."/>
            <person name="Eslava A.P."/>
            <person name="Glaser F."/>
            <person name="Grimwood J."/>
            <person name="Gutierrez G."/>
            <person name="Heitman J."/>
            <person name="Henrissat B."/>
            <person name="Iturriaga E.A."/>
            <person name="Lang B.F."/>
            <person name="Lavin J.L."/>
            <person name="Lee S."/>
            <person name="Li W."/>
            <person name="Lindquist E."/>
            <person name="Lopez-Garcia S."/>
            <person name="Luque E.M."/>
            <person name="Marcos A.T."/>
            <person name="Martin J."/>
            <person name="McCluskey K."/>
            <person name="Medina H.R."/>
            <person name="Miralles-Duran A."/>
            <person name="Miyazaki A."/>
            <person name="Munoz-Torres E."/>
            <person name="Oguiza J.A."/>
            <person name="Ohm R."/>
            <person name="Olmedo M."/>
            <person name="Orejas M."/>
            <person name="Ortiz-Castellanos L."/>
            <person name="Pisabarro A.G."/>
            <person name="Rodriguez-Romero J."/>
            <person name="Ruiz-Herrera J."/>
            <person name="Ruiz-Vazquez R."/>
            <person name="Sanz C."/>
            <person name="Schackwitz W."/>
            <person name="Schmutz J."/>
            <person name="Shahriari M."/>
            <person name="Shelest E."/>
            <person name="Silva-Franco F."/>
            <person name="Soanes D."/>
            <person name="Syed K."/>
            <person name="Tagua V.G."/>
            <person name="Talbot N.J."/>
            <person name="Thon M."/>
            <person name="De vries R.P."/>
            <person name="Wiebenga A."/>
            <person name="Yadav J.S."/>
            <person name="Braun E.L."/>
            <person name="Baker S."/>
            <person name="Garre V."/>
            <person name="Horwitz B."/>
            <person name="Torres-Martinez S."/>
            <person name="Idnurm A."/>
            <person name="Herrera-Estrella A."/>
            <person name="Gabaldon T."/>
            <person name="Grigoriev I.V."/>
        </authorList>
    </citation>
    <scope>NUCLEOTIDE SEQUENCE [LARGE SCALE GENOMIC DNA]</scope>
    <source>
        <strain evidence="2">NRRL 1555(-)</strain>
    </source>
</reference>
<protein>
    <submittedName>
        <fullName evidence="1">Uncharacterized protein</fullName>
    </submittedName>
</protein>
<dbReference type="Proteomes" id="UP000077315">
    <property type="component" value="Unassembled WGS sequence"/>
</dbReference>
<dbReference type="InParanoid" id="A0A163EK91"/>
<dbReference type="OrthoDB" id="4843387at2759"/>
<accession>A0A163EK91</accession>
<organism evidence="1 2">
    <name type="scientific">Phycomyces blakesleeanus (strain ATCC 8743b / DSM 1359 / FGSC 10004 / NBRC 33097 / NRRL 1555)</name>
    <dbReference type="NCBI Taxonomy" id="763407"/>
    <lineage>
        <taxon>Eukaryota</taxon>
        <taxon>Fungi</taxon>
        <taxon>Fungi incertae sedis</taxon>
        <taxon>Mucoromycota</taxon>
        <taxon>Mucoromycotina</taxon>
        <taxon>Mucoromycetes</taxon>
        <taxon>Mucorales</taxon>
        <taxon>Phycomycetaceae</taxon>
        <taxon>Phycomyces</taxon>
    </lineage>
</organism>
<dbReference type="EMBL" id="KV440973">
    <property type="protein sequence ID" value="OAD79060.1"/>
    <property type="molecule type" value="Genomic_DNA"/>
</dbReference>
<sequence>MGLQPDFVSPTVKFEGGFIMVWGCFFCKSVGDLNVFKNVKGRFKCIFLHMKSIYISVEMRKLKNIETLFSFHCSQVEQQHHLPDLVWPTETGCQSTLALFKSAPCAWSF</sequence>